<dbReference type="EMBL" id="JBANAX010000362">
    <property type="protein sequence ID" value="KAL1212764.1"/>
    <property type="molecule type" value="Genomic_DNA"/>
</dbReference>
<reference evidence="10 11" key="1">
    <citation type="submission" date="2024-04" db="EMBL/GenBank/DDBJ databases">
        <title>Genome assembly C_amara_ONT_v2.</title>
        <authorList>
            <person name="Yant L."/>
            <person name="Moore C."/>
            <person name="Slenker M."/>
        </authorList>
    </citation>
    <scope>NUCLEOTIDE SEQUENCE [LARGE SCALE GENOMIC DNA]</scope>
    <source>
        <tissue evidence="10">Leaf</tissue>
    </source>
</reference>
<dbReference type="Gene3D" id="2.160.20.10">
    <property type="entry name" value="Single-stranded right-handed beta-helix, Pectin lyase-like"/>
    <property type="match status" value="1"/>
</dbReference>
<evidence type="ECO:0000259" key="9">
    <source>
        <dbReference type="Pfam" id="PF01095"/>
    </source>
</evidence>
<dbReference type="FunFam" id="2.160.20.10:FF:000139">
    <property type="entry name" value="Putative pectinesterase 52"/>
    <property type="match status" value="1"/>
</dbReference>
<evidence type="ECO:0000256" key="3">
    <source>
        <dbReference type="ARBA" id="ARBA00013229"/>
    </source>
</evidence>
<evidence type="ECO:0000256" key="6">
    <source>
        <dbReference type="ARBA" id="ARBA00047928"/>
    </source>
</evidence>
<comment type="catalytic activity">
    <reaction evidence="6 8">
        <text>[(1-&gt;4)-alpha-D-galacturonosyl methyl ester](n) + n H2O = [(1-&gt;4)-alpha-D-galacturonosyl](n) + n methanol + n H(+)</text>
        <dbReference type="Rhea" id="RHEA:22380"/>
        <dbReference type="Rhea" id="RHEA-COMP:14570"/>
        <dbReference type="Rhea" id="RHEA-COMP:14573"/>
        <dbReference type="ChEBI" id="CHEBI:15377"/>
        <dbReference type="ChEBI" id="CHEBI:15378"/>
        <dbReference type="ChEBI" id="CHEBI:17790"/>
        <dbReference type="ChEBI" id="CHEBI:140522"/>
        <dbReference type="ChEBI" id="CHEBI:140523"/>
        <dbReference type="EC" id="3.1.1.11"/>
    </reaction>
</comment>
<evidence type="ECO:0000256" key="4">
    <source>
        <dbReference type="ARBA" id="ARBA00022801"/>
    </source>
</evidence>
<comment type="caution">
    <text evidence="10">The sequence shown here is derived from an EMBL/GenBank/DDBJ whole genome shotgun (WGS) entry which is preliminary data.</text>
</comment>
<keyword evidence="5 8" id="KW-0063">Aspartyl esterase</keyword>
<organism evidence="10 11">
    <name type="scientific">Cardamine amara subsp. amara</name>
    <dbReference type="NCBI Taxonomy" id="228776"/>
    <lineage>
        <taxon>Eukaryota</taxon>
        <taxon>Viridiplantae</taxon>
        <taxon>Streptophyta</taxon>
        <taxon>Embryophyta</taxon>
        <taxon>Tracheophyta</taxon>
        <taxon>Spermatophyta</taxon>
        <taxon>Magnoliopsida</taxon>
        <taxon>eudicotyledons</taxon>
        <taxon>Gunneridae</taxon>
        <taxon>Pentapetalae</taxon>
        <taxon>rosids</taxon>
        <taxon>malvids</taxon>
        <taxon>Brassicales</taxon>
        <taxon>Brassicaceae</taxon>
        <taxon>Cardamineae</taxon>
        <taxon>Cardamine</taxon>
    </lineage>
</organism>
<dbReference type="GO" id="GO:0042545">
    <property type="term" value="P:cell wall modification"/>
    <property type="evidence" value="ECO:0007669"/>
    <property type="project" value="UniProtKB-UniRule"/>
</dbReference>
<dbReference type="InterPro" id="IPR033131">
    <property type="entry name" value="Pectinesterase_Asp_AS"/>
</dbReference>
<keyword evidence="4 8" id="KW-0378">Hydrolase</keyword>
<gene>
    <name evidence="10" type="ORF">V5N11_021318</name>
</gene>
<dbReference type="Proteomes" id="UP001558713">
    <property type="component" value="Unassembled WGS sequence"/>
</dbReference>
<keyword evidence="8" id="KW-0732">Signal</keyword>
<accession>A0ABD1B1S9</accession>
<sequence>MSCLFIFIALLLSSSCIRSLKALDQTCGNKVVNTIVVDKTGLGKFRTVQAAIDSVDELNSQWIKIKVKQGVYVEKVIIPLTKPCIIVEGDGQRVTTIRYDAHEATDVSSTFTSYPSHIVVRNLTIMNTYNHLRTLTTTSNGLSWSIKPAVAVTAHGDKSAFYNCDFLGLQDTLWDARGKHHFKNCYIEGAVDFIFGSGQSVYEDCHINATAGALASKVNFGFITAQGRNSVLDPSGFVFLGGSISGNTNVYLGRAYGPFSRVIFIQTYLSSVVVPQGWSSWNYGGREWSFTYAEIECRGAGSVIAGRVPWIDKVGSFITKQRFSIPNFIDQDGWISNIPRF</sequence>
<comment type="similarity">
    <text evidence="2">Belongs to the pectinesterase family.</text>
</comment>
<dbReference type="PROSITE" id="PS00503">
    <property type="entry name" value="PECTINESTERASE_2"/>
    <property type="match status" value="1"/>
</dbReference>
<proteinExistence type="inferred from homology"/>
<dbReference type="PANTHER" id="PTHR31321">
    <property type="entry name" value="ACYL-COA THIOESTER HYDROLASE YBHC-RELATED"/>
    <property type="match status" value="1"/>
</dbReference>
<dbReference type="GO" id="GO:0045490">
    <property type="term" value="P:pectin catabolic process"/>
    <property type="evidence" value="ECO:0007669"/>
    <property type="project" value="UniProtKB-UniRule"/>
</dbReference>
<evidence type="ECO:0000256" key="8">
    <source>
        <dbReference type="RuleBase" id="RU000589"/>
    </source>
</evidence>
<evidence type="ECO:0000256" key="5">
    <source>
        <dbReference type="ARBA" id="ARBA00023085"/>
    </source>
</evidence>
<dbReference type="PANTHER" id="PTHR31321:SF120">
    <property type="entry name" value="PECTINESTERASE 52-RELATED"/>
    <property type="match status" value="1"/>
</dbReference>
<comment type="pathway">
    <text evidence="1 8">Glycan metabolism; pectin degradation; 2-dehydro-3-deoxy-D-gluconate from pectin: step 1/5.</text>
</comment>
<evidence type="ECO:0000256" key="7">
    <source>
        <dbReference type="PROSITE-ProRule" id="PRU10040"/>
    </source>
</evidence>
<feature type="signal peptide" evidence="8">
    <location>
        <begin position="1"/>
        <end position="22"/>
    </location>
</feature>
<evidence type="ECO:0000256" key="1">
    <source>
        <dbReference type="ARBA" id="ARBA00005184"/>
    </source>
</evidence>
<feature type="domain" description="Pectinesterase catalytic" evidence="9">
    <location>
        <begin position="35"/>
        <end position="331"/>
    </location>
</feature>
<keyword evidence="11" id="KW-1185">Reference proteome</keyword>
<protein>
    <recommendedName>
        <fullName evidence="3 8">Pectinesterase</fullName>
        <ecNumber evidence="3 8">3.1.1.11</ecNumber>
    </recommendedName>
</protein>
<feature type="chain" id="PRO_5044525453" description="Pectinesterase" evidence="8">
    <location>
        <begin position="23"/>
        <end position="341"/>
    </location>
</feature>
<dbReference type="EC" id="3.1.1.11" evidence="3 8"/>
<dbReference type="InterPro" id="IPR011050">
    <property type="entry name" value="Pectin_lyase_fold/virulence"/>
</dbReference>
<evidence type="ECO:0000256" key="2">
    <source>
        <dbReference type="ARBA" id="ARBA00008891"/>
    </source>
</evidence>
<dbReference type="InterPro" id="IPR012334">
    <property type="entry name" value="Pectin_lyas_fold"/>
</dbReference>
<dbReference type="SUPFAM" id="SSF51126">
    <property type="entry name" value="Pectin lyase-like"/>
    <property type="match status" value="1"/>
</dbReference>
<evidence type="ECO:0000313" key="11">
    <source>
        <dbReference type="Proteomes" id="UP001558713"/>
    </source>
</evidence>
<dbReference type="AlphaFoldDB" id="A0ABD1B1S9"/>
<evidence type="ECO:0000313" key="10">
    <source>
        <dbReference type="EMBL" id="KAL1212764.1"/>
    </source>
</evidence>
<dbReference type="Pfam" id="PF01095">
    <property type="entry name" value="Pectinesterase"/>
    <property type="match status" value="1"/>
</dbReference>
<dbReference type="GO" id="GO:0030599">
    <property type="term" value="F:pectinesterase activity"/>
    <property type="evidence" value="ECO:0007669"/>
    <property type="project" value="UniProtKB-UniRule"/>
</dbReference>
<feature type="active site" evidence="7">
    <location>
        <position position="192"/>
    </location>
</feature>
<dbReference type="InterPro" id="IPR000070">
    <property type="entry name" value="Pectinesterase_cat"/>
</dbReference>
<name>A0ABD1B1S9_CARAN</name>